<dbReference type="PANTHER" id="PTHR30026">
    <property type="entry name" value="OUTER MEMBRANE PROTEIN TOLC"/>
    <property type="match status" value="1"/>
</dbReference>
<evidence type="ECO:0000313" key="8">
    <source>
        <dbReference type="Proteomes" id="UP000240572"/>
    </source>
</evidence>
<protein>
    <submittedName>
        <fullName evidence="7">Outer membrane protein TolC</fullName>
    </submittedName>
</protein>
<proteinExistence type="predicted"/>
<dbReference type="PANTHER" id="PTHR30026:SF20">
    <property type="entry name" value="OUTER MEMBRANE PROTEIN TOLC"/>
    <property type="match status" value="1"/>
</dbReference>
<dbReference type="Gene3D" id="1.20.1600.10">
    <property type="entry name" value="Outer membrane efflux proteins (OEP)"/>
    <property type="match status" value="1"/>
</dbReference>
<dbReference type="GO" id="GO:1990281">
    <property type="term" value="C:efflux pump complex"/>
    <property type="evidence" value="ECO:0007669"/>
    <property type="project" value="TreeGrafter"/>
</dbReference>
<dbReference type="GO" id="GO:0015562">
    <property type="term" value="F:efflux transmembrane transporter activity"/>
    <property type="evidence" value="ECO:0007669"/>
    <property type="project" value="InterPro"/>
</dbReference>
<dbReference type="RefSeq" id="WP_219905953.1">
    <property type="nucleotide sequence ID" value="NZ_PYGD01000002.1"/>
</dbReference>
<keyword evidence="4" id="KW-0472">Membrane</keyword>
<keyword evidence="2" id="KW-1134">Transmembrane beta strand</keyword>
<keyword evidence="8" id="KW-1185">Reference proteome</keyword>
<dbReference type="GO" id="GO:0009279">
    <property type="term" value="C:cell outer membrane"/>
    <property type="evidence" value="ECO:0007669"/>
    <property type="project" value="UniProtKB-SubCell"/>
</dbReference>
<name>A0A2P8D8E3_9BACT</name>
<dbReference type="InterPro" id="IPR051906">
    <property type="entry name" value="TolC-like"/>
</dbReference>
<dbReference type="SUPFAM" id="SSF56954">
    <property type="entry name" value="Outer membrane efflux proteins (OEP)"/>
    <property type="match status" value="1"/>
</dbReference>
<reference evidence="7 8" key="1">
    <citation type="submission" date="2018-03" db="EMBL/GenBank/DDBJ databases">
        <title>Genomic Encyclopedia of Type Strains, Phase III (KMG-III): the genomes of soil and plant-associated and newly described type strains.</title>
        <authorList>
            <person name="Whitman W."/>
        </authorList>
    </citation>
    <scope>NUCLEOTIDE SEQUENCE [LARGE SCALE GENOMIC DNA]</scope>
    <source>
        <strain evidence="7 8">CGMCC 1.12700</strain>
    </source>
</reference>
<sequence length="470" mass="52350">MVLKPVNSRPLMRHMAMLLLLLPYYRTGAQQLIPPQLKDPVQQAIRTDYGLMNQSLEAAKTQTMAEGVKAKLLPEVSAIGGYSYFYGNGTIDIPSVTLPITGIELFKGSRQFSTYGNIATVGLHATQVIFSGLQITNGEKALEQKAKAQQLMAEASAETVAKEVLSTFDQVMLLQEADKLIADSETRLEKEQLRVTDGIHNGLAIPYDRDKITLAMLELKAKKTEVAGNRKVLLQKLAQLTHMPVETLAAIRYPLERMQLAGDRKPDVEQRKELQALKLSGQAYDFLLRKEKGAALPQLFAFGSVSYFNLFRAGVTAKDVGILGDVHLKLNQMALMPNVLVGVGAKWNIYSGGHIRHKAQEVKYDIAINNNKIQDTREKLNLLLQKNTTDYETAGELIAVGSQQLKIAQNNMHMAGKQFEEGLIDVTERLEAENDLFKASLNYYMQVVQQRRTALEILHTSGTLLDEIRK</sequence>
<evidence type="ECO:0000313" key="7">
    <source>
        <dbReference type="EMBL" id="PSK93469.1"/>
    </source>
</evidence>
<evidence type="ECO:0000256" key="3">
    <source>
        <dbReference type="ARBA" id="ARBA00022692"/>
    </source>
</evidence>
<evidence type="ECO:0000256" key="2">
    <source>
        <dbReference type="ARBA" id="ARBA00022452"/>
    </source>
</evidence>
<accession>A0A2P8D8E3</accession>
<dbReference type="Proteomes" id="UP000240572">
    <property type="component" value="Unassembled WGS sequence"/>
</dbReference>
<dbReference type="EMBL" id="PYGD01000002">
    <property type="protein sequence ID" value="PSK93469.1"/>
    <property type="molecule type" value="Genomic_DNA"/>
</dbReference>
<evidence type="ECO:0000256" key="1">
    <source>
        <dbReference type="ARBA" id="ARBA00004442"/>
    </source>
</evidence>
<comment type="caution">
    <text evidence="7">The sequence shown here is derived from an EMBL/GenBank/DDBJ whole genome shotgun (WGS) entry which is preliminary data.</text>
</comment>
<dbReference type="GO" id="GO:0015288">
    <property type="term" value="F:porin activity"/>
    <property type="evidence" value="ECO:0007669"/>
    <property type="project" value="TreeGrafter"/>
</dbReference>
<comment type="subcellular location">
    <subcellularLocation>
        <location evidence="1">Cell outer membrane</location>
    </subcellularLocation>
</comment>
<feature type="coiled-coil region" evidence="6">
    <location>
        <begin position="138"/>
        <end position="194"/>
    </location>
</feature>
<evidence type="ECO:0000256" key="6">
    <source>
        <dbReference type="SAM" id="Coils"/>
    </source>
</evidence>
<keyword evidence="3" id="KW-0812">Transmembrane</keyword>
<keyword evidence="5" id="KW-0998">Cell outer membrane</keyword>
<dbReference type="AlphaFoldDB" id="A0A2P8D8E3"/>
<organism evidence="7 8">
    <name type="scientific">Taibaiella chishuiensis</name>
    <dbReference type="NCBI Taxonomy" id="1434707"/>
    <lineage>
        <taxon>Bacteria</taxon>
        <taxon>Pseudomonadati</taxon>
        <taxon>Bacteroidota</taxon>
        <taxon>Chitinophagia</taxon>
        <taxon>Chitinophagales</taxon>
        <taxon>Chitinophagaceae</taxon>
        <taxon>Taibaiella</taxon>
    </lineage>
</organism>
<evidence type="ECO:0000256" key="5">
    <source>
        <dbReference type="ARBA" id="ARBA00023237"/>
    </source>
</evidence>
<evidence type="ECO:0000256" key="4">
    <source>
        <dbReference type="ARBA" id="ARBA00023136"/>
    </source>
</evidence>
<keyword evidence="6" id="KW-0175">Coiled coil</keyword>
<gene>
    <name evidence="7" type="ORF">B0I18_102439</name>
</gene>